<feature type="transmembrane region" description="Helical" evidence="6">
    <location>
        <begin position="268"/>
        <end position="285"/>
    </location>
</feature>
<feature type="transmembrane region" description="Helical" evidence="6">
    <location>
        <begin position="183"/>
        <end position="203"/>
    </location>
</feature>
<keyword evidence="5 6" id="KW-0472">Membrane</keyword>
<gene>
    <name evidence="7" type="ORF">SAMN02745138_01448</name>
</gene>
<evidence type="ECO:0000256" key="1">
    <source>
        <dbReference type="ARBA" id="ARBA00004651"/>
    </source>
</evidence>
<dbReference type="InterPro" id="IPR001851">
    <property type="entry name" value="ABC_transp_permease"/>
</dbReference>
<name>A0A1M6R1X7_9FIRM</name>
<evidence type="ECO:0000313" key="7">
    <source>
        <dbReference type="EMBL" id="SHK26358.1"/>
    </source>
</evidence>
<dbReference type="PANTHER" id="PTHR32196">
    <property type="entry name" value="ABC TRANSPORTER PERMEASE PROTEIN YPHD-RELATED-RELATED"/>
    <property type="match status" value="1"/>
</dbReference>
<dbReference type="Pfam" id="PF02653">
    <property type="entry name" value="BPD_transp_2"/>
    <property type="match status" value="1"/>
</dbReference>
<protein>
    <submittedName>
        <fullName evidence="7">Putative ABC transport system permease protein</fullName>
    </submittedName>
</protein>
<dbReference type="PANTHER" id="PTHR32196:SF69">
    <property type="entry name" value="BRANCHED-CHAIN AMINO ACID TRANSPORT SYSTEM, PERMEASE PROTEIN"/>
    <property type="match status" value="1"/>
</dbReference>
<feature type="transmembrane region" description="Helical" evidence="6">
    <location>
        <begin position="241"/>
        <end position="262"/>
    </location>
</feature>
<evidence type="ECO:0000256" key="6">
    <source>
        <dbReference type="SAM" id="Phobius"/>
    </source>
</evidence>
<keyword evidence="4 6" id="KW-1133">Transmembrane helix</keyword>
<dbReference type="GO" id="GO:0022857">
    <property type="term" value="F:transmembrane transporter activity"/>
    <property type="evidence" value="ECO:0007669"/>
    <property type="project" value="InterPro"/>
</dbReference>
<organism evidence="7 8">
    <name type="scientific">Anaerotignum lactatifermentans DSM 14214</name>
    <dbReference type="NCBI Taxonomy" id="1121323"/>
    <lineage>
        <taxon>Bacteria</taxon>
        <taxon>Bacillati</taxon>
        <taxon>Bacillota</taxon>
        <taxon>Clostridia</taxon>
        <taxon>Lachnospirales</taxon>
        <taxon>Anaerotignaceae</taxon>
        <taxon>Anaerotignum</taxon>
    </lineage>
</organism>
<feature type="transmembrane region" description="Helical" evidence="6">
    <location>
        <begin position="131"/>
        <end position="153"/>
    </location>
</feature>
<dbReference type="GO" id="GO:0005886">
    <property type="term" value="C:plasma membrane"/>
    <property type="evidence" value="ECO:0007669"/>
    <property type="project" value="UniProtKB-SubCell"/>
</dbReference>
<keyword evidence="8" id="KW-1185">Reference proteome</keyword>
<feature type="transmembrane region" description="Helical" evidence="6">
    <location>
        <begin position="215"/>
        <end position="234"/>
    </location>
</feature>
<reference evidence="7 8" key="1">
    <citation type="submission" date="2016-11" db="EMBL/GenBank/DDBJ databases">
        <authorList>
            <person name="Jaros S."/>
            <person name="Januszkiewicz K."/>
            <person name="Wedrychowicz H."/>
        </authorList>
    </citation>
    <scope>NUCLEOTIDE SEQUENCE [LARGE SCALE GENOMIC DNA]</scope>
    <source>
        <strain evidence="7 8">DSM 14214</strain>
    </source>
</reference>
<dbReference type="EMBL" id="FRAH01000021">
    <property type="protein sequence ID" value="SHK26358.1"/>
    <property type="molecule type" value="Genomic_DNA"/>
</dbReference>
<feature type="transmembrane region" description="Helical" evidence="6">
    <location>
        <begin position="51"/>
        <end position="79"/>
    </location>
</feature>
<evidence type="ECO:0000256" key="5">
    <source>
        <dbReference type="ARBA" id="ARBA00023136"/>
    </source>
</evidence>
<dbReference type="Proteomes" id="UP000183975">
    <property type="component" value="Unassembled WGS sequence"/>
</dbReference>
<comment type="subcellular location">
    <subcellularLocation>
        <location evidence="1">Cell membrane</location>
        <topology evidence="1">Multi-pass membrane protein</topology>
    </subcellularLocation>
</comment>
<evidence type="ECO:0000256" key="2">
    <source>
        <dbReference type="ARBA" id="ARBA00022475"/>
    </source>
</evidence>
<dbReference type="AlphaFoldDB" id="A0A1M6R1X7"/>
<keyword evidence="2" id="KW-1003">Cell membrane</keyword>
<feature type="transmembrane region" description="Helical" evidence="6">
    <location>
        <begin position="12"/>
        <end position="31"/>
    </location>
</feature>
<accession>A0A1M6R1X7</accession>
<sequence>MEIMDLIRALPGSVAQGLIWGIMAIGVYITYKVLDYADLTVDGSIGTGGAVAVVMMLAGVNPYVALVCATAAGALAGLVTGLFHTLFGIPPILSGILTQLGLYSVNMRIMGASNKAINVNQYDLILSLRDIPHAILVSVIFVAVTIAVLYWFFGTEVGRAVRATGNNANMSRAQGINTNRMKVFGLVLSNALVGLSGALYAQYQGNADVNMGRGAIVIGLAAVIIGAVLFGKIFNNFALRMLSVVFGAILYFVVIAVVLWLGLETTDLKLISALIVALFLAVPYLQGRCRIRRAGKGA</sequence>
<dbReference type="RefSeq" id="WP_072850514.1">
    <property type="nucleotide sequence ID" value="NZ_FRAH01000021.1"/>
</dbReference>
<dbReference type="CDD" id="cd06574">
    <property type="entry name" value="TM_PBP1_branched-chain-AA_like"/>
    <property type="match status" value="1"/>
</dbReference>
<proteinExistence type="predicted"/>
<evidence type="ECO:0000256" key="3">
    <source>
        <dbReference type="ARBA" id="ARBA00022692"/>
    </source>
</evidence>
<dbReference type="OrthoDB" id="9778389at2"/>
<keyword evidence="3 6" id="KW-0812">Transmembrane</keyword>
<feature type="transmembrane region" description="Helical" evidence="6">
    <location>
        <begin position="86"/>
        <end position="105"/>
    </location>
</feature>
<evidence type="ECO:0000256" key="4">
    <source>
        <dbReference type="ARBA" id="ARBA00022989"/>
    </source>
</evidence>
<dbReference type="GeneID" id="78175872"/>
<evidence type="ECO:0000313" key="8">
    <source>
        <dbReference type="Proteomes" id="UP000183975"/>
    </source>
</evidence>